<dbReference type="HOGENOM" id="CLU_3218604_0_0_3"/>
<accession>A0A0F6RN95</accession>
<protein>
    <submittedName>
        <fullName evidence="1">Uncharacterized protein</fullName>
    </submittedName>
</protein>
<gene>
    <name evidence="1" type="ORF">MYAER_3890</name>
</gene>
<evidence type="ECO:0000313" key="1">
    <source>
        <dbReference type="EMBL" id="AKE66220.1"/>
    </source>
</evidence>
<organism evidence="1 2">
    <name type="scientific">Microcystis aeruginosa NIES-2549</name>
    <dbReference type="NCBI Taxonomy" id="1641812"/>
    <lineage>
        <taxon>Bacteria</taxon>
        <taxon>Bacillati</taxon>
        <taxon>Cyanobacteriota</taxon>
        <taxon>Cyanophyceae</taxon>
        <taxon>Oscillatoriophycideae</taxon>
        <taxon>Chroococcales</taxon>
        <taxon>Microcystaceae</taxon>
        <taxon>Microcystis</taxon>
    </lineage>
</organism>
<evidence type="ECO:0000313" key="2">
    <source>
        <dbReference type="Proteomes" id="UP000034103"/>
    </source>
</evidence>
<reference evidence="1 2" key="1">
    <citation type="journal article" date="2015" name="Genome Announc.">
        <title>Complete Genome Sequence of Microcystis aeruginosa NIES-2549, a Bloom-Forming Cyanobacterium from Lake Kasumigaura, Japan.</title>
        <authorList>
            <person name="Yamaguchi H."/>
            <person name="Suzuki S."/>
            <person name="Tanabe Y."/>
            <person name="Osana Y."/>
            <person name="Shimura Y."/>
            <person name="Ishida K."/>
            <person name="Kawachi M."/>
        </authorList>
    </citation>
    <scope>NUCLEOTIDE SEQUENCE [LARGE SCALE GENOMIC DNA]</scope>
    <source>
        <strain evidence="1 2">NIES-2549</strain>
    </source>
</reference>
<proteinExistence type="predicted"/>
<sequence length="44" mass="5399">MYLRIHFTHQIQESHFLLFPIFELSKINCARNLLKPLRDKDDKE</sequence>
<name>A0A0F6RN95_MICAE</name>
<dbReference type="AlphaFoldDB" id="A0A0F6RN95"/>
<dbReference type="EMBL" id="CP011304">
    <property type="protein sequence ID" value="AKE66220.1"/>
    <property type="molecule type" value="Genomic_DNA"/>
</dbReference>
<dbReference type="Proteomes" id="UP000034103">
    <property type="component" value="Chromosome"/>
</dbReference>
<dbReference type="PATRIC" id="fig|1641812.3.peg.4026"/>